<dbReference type="InterPro" id="IPR000160">
    <property type="entry name" value="GGDEF_dom"/>
</dbReference>
<feature type="transmembrane region" description="Helical" evidence="1">
    <location>
        <begin position="12"/>
        <end position="35"/>
    </location>
</feature>
<keyword evidence="1" id="KW-0472">Membrane</keyword>
<evidence type="ECO:0000259" key="3">
    <source>
        <dbReference type="PROSITE" id="PS50887"/>
    </source>
</evidence>
<dbReference type="SMART" id="SM00052">
    <property type="entry name" value="EAL"/>
    <property type="match status" value="1"/>
</dbReference>
<dbReference type="SMART" id="SM00267">
    <property type="entry name" value="GGDEF"/>
    <property type="match status" value="1"/>
</dbReference>
<evidence type="ECO:0000259" key="2">
    <source>
        <dbReference type="PROSITE" id="PS50883"/>
    </source>
</evidence>
<feature type="transmembrane region" description="Helical" evidence="1">
    <location>
        <begin position="114"/>
        <end position="131"/>
    </location>
</feature>
<feature type="transmembrane region" description="Helical" evidence="1">
    <location>
        <begin position="209"/>
        <end position="230"/>
    </location>
</feature>
<evidence type="ECO:0000256" key="1">
    <source>
        <dbReference type="SAM" id="Phobius"/>
    </source>
</evidence>
<feature type="transmembrane region" description="Helical" evidence="1">
    <location>
        <begin position="275"/>
        <end position="293"/>
    </location>
</feature>
<dbReference type="Pfam" id="PF00990">
    <property type="entry name" value="GGDEF"/>
    <property type="match status" value="1"/>
</dbReference>
<dbReference type="RefSeq" id="WP_203940465.1">
    <property type="nucleotide sequence ID" value="NZ_BAAAGJ010000011.1"/>
</dbReference>
<dbReference type="CDD" id="cd01948">
    <property type="entry name" value="EAL"/>
    <property type="match status" value="1"/>
</dbReference>
<dbReference type="NCBIfam" id="TIGR00254">
    <property type="entry name" value="GGDEF"/>
    <property type="match status" value="1"/>
</dbReference>
<dbReference type="Proteomes" id="UP000652013">
    <property type="component" value="Unassembled WGS sequence"/>
</dbReference>
<gene>
    <name evidence="4" type="ORF">Sya03_46120</name>
</gene>
<keyword evidence="1" id="KW-1133">Transmembrane helix</keyword>
<feature type="domain" description="EAL" evidence="2">
    <location>
        <begin position="518"/>
        <end position="773"/>
    </location>
</feature>
<feature type="transmembrane region" description="Helical" evidence="1">
    <location>
        <begin position="299"/>
        <end position="319"/>
    </location>
</feature>
<dbReference type="InterPro" id="IPR001633">
    <property type="entry name" value="EAL_dom"/>
</dbReference>
<dbReference type="Pfam" id="PF00563">
    <property type="entry name" value="EAL"/>
    <property type="match status" value="1"/>
</dbReference>
<dbReference type="InterPro" id="IPR029787">
    <property type="entry name" value="Nucleotide_cyclase"/>
</dbReference>
<feature type="transmembrane region" description="Helical" evidence="1">
    <location>
        <begin position="41"/>
        <end position="62"/>
    </location>
</feature>
<dbReference type="PROSITE" id="PS50883">
    <property type="entry name" value="EAL"/>
    <property type="match status" value="1"/>
</dbReference>
<feature type="transmembrane region" description="Helical" evidence="1">
    <location>
        <begin position="236"/>
        <end position="254"/>
    </location>
</feature>
<dbReference type="EMBL" id="BOOY01000032">
    <property type="protein sequence ID" value="GIJ05260.1"/>
    <property type="molecule type" value="Genomic_DNA"/>
</dbReference>
<dbReference type="PANTHER" id="PTHR44757">
    <property type="entry name" value="DIGUANYLATE CYCLASE DGCP"/>
    <property type="match status" value="1"/>
</dbReference>
<proteinExistence type="predicted"/>
<dbReference type="SUPFAM" id="SSF141868">
    <property type="entry name" value="EAL domain-like"/>
    <property type="match status" value="1"/>
</dbReference>
<feature type="transmembrane region" description="Helical" evidence="1">
    <location>
        <begin position="143"/>
        <end position="163"/>
    </location>
</feature>
<keyword evidence="1" id="KW-0812">Transmembrane</keyword>
<evidence type="ECO:0000313" key="4">
    <source>
        <dbReference type="EMBL" id="GIJ05260.1"/>
    </source>
</evidence>
<evidence type="ECO:0000313" key="5">
    <source>
        <dbReference type="Proteomes" id="UP000652013"/>
    </source>
</evidence>
<organism evidence="4 5">
    <name type="scientific">Spirilliplanes yamanashiensis</name>
    <dbReference type="NCBI Taxonomy" id="42233"/>
    <lineage>
        <taxon>Bacteria</taxon>
        <taxon>Bacillati</taxon>
        <taxon>Actinomycetota</taxon>
        <taxon>Actinomycetes</taxon>
        <taxon>Micromonosporales</taxon>
        <taxon>Micromonosporaceae</taxon>
        <taxon>Spirilliplanes</taxon>
    </lineage>
</organism>
<feature type="domain" description="GGDEF" evidence="3">
    <location>
        <begin position="378"/>
        <end position="509"/>
    </location>
</feature>
<reference evidence="4" key="1">
    <citation type="submission" date="2021-01" db="EMBL/GenBank/DDBJ databases">
        <title>Whole genome shotgun sequence of Spirilliplanes yamanashiensis NBRC 15828.</title>
        <authorList>
            <person name="Komaki H."/>
            <person name="Tamura T."/>
        </authorList>
    </citation>
    <scope>NUCLEOTIDE SEQUENCE</scope>
    <source>
        <strain evidence="4">NBRC 15828</strain>
    </source>
</reference>
<dbReference type="InterPro" id="IPR035919">
    <property type="entry name" value="EAL_sf"/>
</dbReference>
<dbReference type="InterPro" id="IPR052155">
    <property type="entry name" value="Biofilm_reg_signaling"/>
</dbReference>
<sequence length="777" mass="82168">MAAEQVQRLRVTPVLAGAVLAVAWTAAYCVVNGTATVLPPILGWPGASLATLMAMIGCLRVTRSPKLTEATRRLWLHLSIVTGLVVVATVSNAYDSAAGPYAPTQQPGPVTAAGYVTAMFAVLWALLRLPVGPRRRSGRLGRFLLDAGAVVICAGVAAFFAATRSGDAWTTSTRLLVPVVGFVVLGLVVALAFTKVAISGFGDVDRWSIRLLAGATLAGGVASGVSPSLVVGEPQLNSAMLAIPGVMCVVAFAADRQWRAAGVPQPPRVRRPYSLVPYAAVAATDGLLLVVAAEAGPTTLVVAAAVVALTALVVVRQVLALCHNRRLLDRVDANLVEMNRYQAELTHRANHDALTGLPNRALYEQESQRMLDGLAQLGTLGVALIDLDDFKAVNDRLGHTVGDMLLVGVAQRLRECLRRFDIVARLGGDEFALLLPGLSGTEAAAVLDRVQAALARPVHAAGHDLLIRASIGLAEARPGLEAAELLRRADLAMYAAKERGKGRYAVYDAELEQHHALDAQLGAELRQALDAGGFSLVYQPIVHAPDGEWASLETLVRWHHPERGTIPPDTFIRIAERTGLIVPLGDWIMRTACRQAADWLDRFGDAAPPAVAVNVSARQLREPGFAVDVAQALHAAGLAPDRLTVEVTETAVFEGGSTLDTLHALADLGVGIALDDFGTGHSSLGLLRTCPAQTLKLDKSFVDSICGGSQESVIAAALIQITDGLHLDAVAEGVETAEQAAALRRLGYRYLQGYLFARPMTPDLVEARLHAGHRQAA</sequence>
<dbReference type="PROSITE" id="PS50887">
    <property type="entry name" value="GGDEF"/>
    <property type="match status" value="1"/>
</dbReference>
<accession>A0A8J3YCJ1</accession>
<dbReference type="PANTHER" id="PTHR44757:SF2">
    <property type="entry name" value="BIOFILM ARCHITECTURE MAINTENANCE PROTEIN MBAA"/>
    <property type="match status" value="1"/>
</dbReference>
<dbReference type="InterPro" id="IPR043128">
    <property type="entry name" value="Rev_trsase/Diguanyl_cyclase"/>
</dbReference>
<protein>
    <recommendedName>
        <fullName evidence="6">Diguanylate cyclase/phosphodiesterase</fullName>
    </recommendedName>
</protein>
<comment type="caution">
    <text evidence="4">The sequence shown here is derived from an EMBL/GenBank/DDBJ whole genome shotgun (WGS) entry which is preliminary data.</text>
</comment>
<dbReference type="CDD" id="cd01949">
    <property type="entry name" value="GGDEF"/>
    <property type="match status" value="1"/>
</dbReference>
<evidence type="ECO:0008006" key="6">
    <source>
        <dbReference type="Google" id="ProtNLM"/>
    </source>
</evidence>
<dbReference type="SUPFAM" id="SSF55073">
    <property type="entry name" value="Nucleotide cyclase"/>
    <property type="match status" value="1"/>
</dbReference>
<dbReference type="Gene3D" id="3.20.20.450">
    <property type="entry name" value="EAL domain"/>
    <property type="match status" value="1"/>
</dbReference>
<feature type="transmembrane region" description="Helical" evidence="1">
    <location>
        <begin position="74"/>
        <end position="94"/>
    </location>
</feature>
<dbReference type="Gene3D" id="3.30.70.270">
    <property type="match status" value="1"/>
</dbReference>
<dbReference type="AlphaFoldDB" id="A0A8J3YCJ1"/>
<keyword evidence="5" id="KW-1185">Reference proteome</keyword>
<feature type="transmembrane region" description="Helical" evidence="1">
    <location>
        <begin position="175"/>
        <end position="197"/>
    </location>
</feature>
<name>A0A8J3YCJ1_9ACTN</name>